<evidence type="ECO:0000256" key="11">
    <source>
        <dbReference type="RuleBase" id="RU004181"/>
    </source>
</evidence>
<dbReference type="PRINTS" id="PR00781">
    <property type="entry name" value="LIPOSIGPTASE"/>
</dbReference>
<keyword evidence="7 9" id="KW-1133">Transmembrane helix</keyword>
<dbReference type="HAMAP" id="MF_00161">
    <property type="entry name" value="LspA"/>
    <property type="match status" value="1"/>
</dbReference>
<name>A0A6M8J8Z9_9ACTN</name>
<dbReference type="EC" id="3.4.23.36" evidence="9"/>
<evidence type="ECO:0000256" key="1">
    <source>
        <dbReference type="ARBA" id="ARBA00006139"/>
    </source>
</evidence>
<dbReference type="EMBL" id="CP053716">
    <property type="protein sequence ID" value="QKF07968.1"/>
    <property type="molecule type" value="Genomic_DNA"/>
</dbReference>
<evidence type="ECO:0000256" key="3">
    <source>
        <dbReference type="ARBA" id="ARBA00022670"/>
    </source>
</evidence>
<gene>
    <name evidence="9 12" type="primary">lspA</name>
    <name evidence="12" type="ORF">HLV38_01505</name>
</gene>
<dbReference type="UniPathway" id="UPA00665"/>
<sequence length="175" mass="18430">MKAVGFISLGLLWLLLDVISKQQFADLTPGTRVAAGVLGLMDLRLVHNTGAAWGMFSGSTFLLGVFSVVTCALVFVYFLVDLDRVGALETCGLALVVGGGIGNALDRFLQGYVIDFIEVTFMSFPVFNVADIGVTCGIVLFVLGLLAGRARDARGRDPEDATGLAHTAASGEEAR</sequence>
<evidence type="ECO:0000313" key="12">
    <source>
        <dbReference type="EMBL" id="QKF07968.1"/>
    </source>
</evidence>
<evidence type="ECO:0000256" key="10">
    <source>
        <dbReference type="RuleBase" id="RU000594"/>
    </source>
</evidence>
<dbReference type="PANTHER" id="PTHR33695">
    <property type="entry name" value="LIPOPROTEIN SIGNAL PEPTIDASE"/>
    <property type="match status" value="1"/>
</dbReference>
<comment type="caution">
    <text evidence="9">Lacks conserved residue(s) required for the propagation of feature annotation.</text>
</comment>
<feature type="transmembrane region" description="Helical" evidence="9">
    <location>
        <begin position="87"/>
        <end position="105"/>
    </location>
</feature>
<dbReference type="GO" id="GO:0004190">
    <property type="term" value="F:aspartic-type endopeptidase activity"/>
    <property type="evidence" value="ECO:0007669"/>
    <property type="project" value="UniProtKB-UniRule"/>
</dbReference>
<dbReference type="Proteomes" id="UP000503297">
    <property type="component" value="Chromosome"/>
</dbReference>
<proteinExistence type="inferred from homology"/>
<keyword evidence="2 9" id="KW-1003">Cell membrane</keyword>
<feature type="transmembrane region" description="Helical" evidence="9">
    <location>
        <begin position="58"/>
        <end position="80"/>
    </location>
</feature>
<evidence type="ECO:0000256" key="4">
    <source>
        <dbReference type="ARBA" id="ARBA00022692"/>
    </source>
</evidence>
<reference evidence="13" key="1">
    <citation type="submission" date="2020-05" db="EMBL/GenBank/DDBJ databases">
        <title>Novel species in genus Nocardioides.</title>
        <authorList>
            <person name="Zhang G."/>
        </authorList>
    </citation>
    <scope>NUCLEOTIDE SEQUENCE [LARGE SCALE GENOMIC DNA]</scope>
    <source>
        <strain evidence="13">zg-1050</strain>
    </source>
</reference>
<dbReference type="AlphaFoldDB" id="A0A6M8J8Z9"/>
<keyword evidence="8 9" id="KW-0472">Membrane</keyword>
<comment type="subcellular location">
    <subcellularLocation>
        <location evidence="9">Cell membrane</location>
        <topology evidence="9">Multi-pass membrane protein</topology>
    </subcellularLocation>
</comment>
<keyword evidence="13" id="KW-1185">Reference proteome</keyword>
<comment type="pathway">
    <text evidence="9">Protein modification; lipoprotein biosynthesis (signal peptide cleavage).</text>
</comment>
<evidence type="ECO:0000256" key="6">
    <source>
        <dbReference type="ARBA" id="ARBA00022801"/>
    </source>
</evidence>
<keyword evidence="4 9" id="KW-0812">Transmembrane</keyword>
<keyword evidence="5 9" id="KW-0064">Aspartyl protease</keyword>
<comment type="similarity">
    <text evidence="1 9 11">Belongs to the peptidase A8 family.</text>
</comment>
<dbReference type="InterPro" id="IPR001872">
    <property type="entry name" value="Peptidase_A8"/>
</dbReference>
<evidence type="ECO:0000256" key="9">
    <source>
        <dbReference type="HAMAP-Rule" id="MF_00161"/>
    </source>
</evidence>
<dbReference type="GO" id="GO:0005886">
    <property type="term" value="C:plasma membrane"/>
    <property type="evidence" value="ECO:0007669"/>
    <property type="project" value="UniProtKB-SubCell"/>
</dbReference>
<keyword evidence="3 9" id="KW-0645">Protease</keyword>
<keyword evidence="6 9" id="KW-0378">Hydrolase</keyword>
<evidence type="ECO:0000256" key="2">
    <source>
        <dbReference type="ARBA" id="ARBA00022475"/>
    </source>
</evidence>
<feature type="transmembrane region" description="Helical" evidence="9">
    <location>
        <begin position="125"/>
        <end position="146"/>
    </location>
</feature>
<protein>
    <recommendedName>
        <fullName evidence="9">Lipoprotein signal peptidase</fullName>
        <ecNumber evidence="9">3.4.23.36</ecNumber>
    </recommendedName>
    <alternativeName>
        <fullName evidence="9">Prolipoprotein signal peptidase</fullName>
    </alternativeName>
    <alternativeName>
        <fullName evidence="9">Signal peptidase II</fullName>
        <shortName evidence="9">SPase II</shortName>
    </alternativeName>
</protein>
<dbReference type="PANTHER" id="PTHR33695:SF1">
    <property type="entry name" value="LIPOPROTEIN SIGNAL PEPTIDASE"/>
    <property type="match status" value="1"/>
</dbReference>
<comment type="function">
    <text evidence="9 10">This protein specifically catalyzes the removal of signal peptides from prolipoproteins.</text>
</comment>
<feature type="active site" evidence="9">
    <location>
        <position position="115"/>
    </location>
</feature>
<feature type="active site" evidence="9">
    <location>
        <position position="131"/>
    </location>
</feature>
<dbReference type="PROSITE" id="PS00855">
    <property type="entry name" value="SPASE_II"/>
    <property type="match status" value="1"/>
</dbReference>
<evidence type="ECO:0000313" key="13">
    <source>
        <dbReference type="Proteomes" id="UP000503297"/>
    </source>
</evidence>
<dbReference type="Pfam" id="PF01252">
    <property type="entry name" value="Peptidase_A8"/>
    <property type="match status" value="1"/>
</dbReference>
<evidence type="ECO:0000256" key="5">
    <source>
        <dbReference type="ARBA" id="ARBA00022750"/>
    </source>
</evidence>
<organism evidence="12 13">
    <name type="scientific">Berryella wangjianweii</name>
    <dbReference type="NCBI Taxonomy" id="2734634"/>
    <lineage>
        <taxon>Bacteria</taxon>
        <taxon>Bacillati</taxon>
        <taxon>Actinomycetota</taxon>
        <taxon>Coriobacteriia</taxon>
        <taxon>Eggerthellales</taxon>
        <taxon>Eggerthellaceae</taxon>
        <taxon>Berryella</taxon>
    </lineage>
</organism>
<dbReference type="GO" id="GO:0006508">
    <property type="term" value="P:proteolysis"/>
    <property type="evidence" value="ECO:0007669"/>
    <property type="project" value="UniProtKB-KW"/>
</dbReference>
<dbReference type="NCBIfam" id="TIGR00077">
    <property type="entry name" value="lspA"/>
    <property type="match status" value="1"/>
</dbReference>
<accession>A0A6M8J8Z9</accession>
<comment type="catalytic activity">
    <reaction evidence="9 10">
        <text>Release of signal peptides from bacterial membrane prolipoproteins. Hydrolyzes -Xaa-Yaa-Zaa-|-(S,diacylglyceryl)Cys-, in which Xaa is hydrophobic (preferably Leu), and Yaa (Ala or Ser) and Zaa (Gly or Ala) have small, neutral side chains.</text>
        <dbReference type="EC" id="3.4.23.36"/>
    </reaction>
</comment>
<evidence type="ECO:0000256" key="8">
    <source>
        <dbReference type="ARBA" id="ARBA00023136"/>
    </source>
</evidence>
<dbReference type="KEGG" id="bwa:HLV38_01505"/>
<evidence type="ECO:0000256" key="7">
    <source>
        <dbReference type="ARBA" id="ARBA00022989"/>
    </source>
</evidence>